<accession>A0A0C2YD56</accession>
<evidence type="ECO:0000313" key="3">
    <source>
        <dbReference type="Proteomes" id="UP000031971"/>
    </source>
</evidence>
<evidence type="ECO:0000259" key="1">
    <source>
        <dbReference type="Pfam" id="PF07475"/>
    </source>
</evidence>
<dbReference type="AlphaFoldDB" id="A0A0C2YD56"/>
<dbReference type="OrthoDB" id="8326226at2"/>
<keyword evidence="3" id="KW-1185">Reference proteome</keyword>
<keyword evidence="2" id="KW-0418">Kinase</keyword>
<dbReference type="RefSeq" id="WP_009869480.1">
    <property type="nucleotide sequence ID" value="NZ_JXSL01000030.1"/>
</dbReference>
<dbReference type="InterPro" id="IPR011104">
    <property type="entry name" value="Hpr_kin/Pase_C"/>
</dbReference>
<gene>
    <name evidence="2" type="ORF">CCC_00675</name>
</gene>
<feature type="domain" description="HPr kinase/phosphorylase C-terminal" evidence="1">
    <location>
        <begin position="2"/>
        <end position="115"/>
    </location>
</feature>
<protein>
    <submittedName>
        <fullName evidence="2">HPr kinase/phosphorylase</fullName>
    </submittedName>
</protein>
<dbReference type="STRING" id="272627.CCC_00675"/>
<dbReference type="SUPFAM" id="SSF53795">
    <property type="entry name" value="PEP carboxykinase-like"/>
    <property type="match status" value="1"/>
</dbReference>
<dbReference type="PANTHER" id="PTHR30305">
    <property type="entry name" value="PROTEIN YJDM-RELATED"/>
    <property type="match status" value="1"/>
</dbReference>
<organism evidence="2 3">
    <name type="scientific">Paramagnetospirillum magnetotacticum MS-1</name>
    <dbReference type="NCBI Taxonomy" id="272627"/>
    <lineage>
        <taxon>Bacteria</taxon>
        <taxon>Pseudomonadati</taxon>
        <taxon>Pseudomonadota</taxon>
        <taxon>Alphaproteobacteria</taxon>
        <taxon>Rhodospirillales</taxon>
        <taxon>Magnetospirillaceae</taxon>
        <taxon>Paramagnetospirillum</taxon>
    </lineage>
</organism>
<evidence type="ECO:0000313" key="2">
    <source>
        <dbReference type="EMBL" id="KIL97614.1"/>
    </source>
</evidence>
<reference evidence="2 3" key="1">
    <citation type="submission" date="2015-01" db="EMBL/GenBank/DDBJ databases">
        <title>Genome Sequence of Magnetospirillum magnetotacticum Strain MS-1.</title>
        <authorList>
            <person name="Marinov G.K."/>
            <person name="Smalley M.D."/>
            <person name="DeSalvo G."/>
        </authorList>
    </citation>
    <scope>NUCLEOTIDE SEQUENCE [LARGE SCALE GENOMIC DNA]</scope>
    <source>
        <strain evidence="2 3">MS-1</strain>
    </source>
</reference>
<keyword evidence="2" id="KW-0808">Transferase</keyword>
<dbReference type="Proteomes" id="UP000031971">
    <property type="component" value="Unassembled WGS sequence"/>
</dbReference>
<dbReference type="EMBL" id="JXSL01000030">
    <property type="protein sequence ID" value="KIL97614.1"/>
    <property type="molecule type" value="Genomic_DNA"/>
</dbReference>
<dbReference type="Pfam" id="PF07475">
    <property type="entry name" value="Hpr_kinase_C"/>
    <property type="match status" value="1"/>
</dbReference>
<dbReference type="InterPro" id="IPR027417">
    <property type="entry name" value="P-loop_NTPase"/>
</dbReference>
<name>A0A0C2YD56_PARME</name>
<sequence>MTLVHGTCVAIDGRGVLLRGPSGGGKSDLALRLIDGGAVLVADDQTHLEREGNALIARPPATIAGWLEVRGLGLVRTPHLDQAPLDLVIDLVTPSEVERLPEPNALELLGLAIRHLRLSPFEDSAAAKVRLAMRASTRDIMPL</sequence>
<dbReference type="GO" id="GO:0006109">
    <property type="term" value="P:regulation of carbohydrate metabolic process"/>
    <property type="evidence" value="ECO:0007669"/>
    <property type="project" value="InterPro"/>
</dbReference>
<dbReference type="GO" id="GO:0005524">
    <property type="term" value="F:ATP binding"/>
    <property type="evidence" value="ECO:0007669"/>
    <property type="project" value="InterPro"/>
</dbReference>
<proteinExistence type="predicted"/>
<dbReference type="GO" id="GO:0000155">
    <property type="term" value="F:phosphorelay sensor kinase activity"/>
    <property type="evidence" value="ECO:0007669"/>
    <property type="project" value="InterPro"/>
</dbReference>
<comment type="caution">
    <text evidence="2">The sequence shown here is derived from an EMBL/GenBank/DDBJ whole genome shotgun (WGS) entry which is preliminary data.</text>
</comment>
<dbReference type="CDD" id="cd01918">
    <property type="entry name" value="HprK_C"/>
    <property type="match status" value="1"/>
</dbReference>
<dbReference type="Gene3D" id="3.40.50.300">
    <property type="entry name" value="P-loop containing nucleotide triphosphate hydrolases"/>
    <property type="match status" value="1"/>
</dbReference>
<dbReference type="PANTHER" id="PTHR30305:SF1">
    <property type="entry name" value="HPR KINASE_PHOSPHORYLASE"/>
    <property type="match status" value="1"/>
</dbReference>